<comment type="caution">
    <text evidence="2">The sequence shown here is derived from an EMBL/GenBank/DDBJ whole genome shotgun (WGS) entry which is preliminary data.</text>
</comment>
<dbReference type="RefSeq" id="WP_107864705.1">
    <property type="nucleotide sequence ID" value="NZ_QAON01000003.1"/>
</dbReference>
<dbReference type="AlphaFoldDB" id="A0A2T5J1D4"/>
<dbReference type="InterPro" id="IPR001387">
    <property type="entry name" value="Cro/C1-type_HTH"/>
</dbReference>
<keyword evidence="3" id="KW-1185">Reference proteome</keyword>
<dbReference type="OrthoDB" id="8115576at2"/>
<dbReference type="SUPFAM" id="SSF47413">
    <property type="entry name" value="lambda repressor-like DNA-binding domains"/>
    <property type="match status" value="1"/>
</dbReference>
<gene>
    <name evidence="2" type="ORF">C8N29_1036</name>
</gene>
<dbReference type="SMART" id="SM00530">
    <property type="entry name" value="HTH_XRE"/>
    <property type="match status" value="1"/>
</dbReference>
<dbReference type="InterPro" id="IPR010982">
    <property type="entry name" value="Lambda_DNA-bd_dom_sf"/>
</dbReference>
<reference evidence="2 3" key="1">
    <citation type="submission" date="2018-04" db="EMBL/GenBank/DDBJ databases">
        <title>Genomic Encyclopedia of Archaeal and Bacterial Type Strains, Phase II (KMG-II): from individual species to whole genera.</title>
        <authorList>
            <person name="Goeker M."/>
        </authorList>
    </citation>
    <scope>NUCLEOTIDE SEQUENCE [LARGE SCALE GENOMIC DNA]</scope>
    <source>
        <strain evidence="2 3">DSM 5822</strain>
    </source>
</reference>
<dbReference type="Proteomes" id="UP000244223">
    <property type="component" value="Unassembled WGS sequence"/>
</dbReference>
<evidence type="ECO:0000259" key="1">
    <source>
        <dbReference type="SMART" id="SM00530"/>
    </source>
</evidence>
<dbReference type="EMBL" id="QAON01000003">
    <property type="protein sequence ID" value="PTQ90254.1"/>
    <property type="molecule type" value="Genomic_DNA"/>
</dbReference>
<organism evidence="2 3">
    <name type="scientific">Agitococcus lubricus</name>
    <dbReference type="NCBI Taxonomy" id="1077255"/>
    <lineage>
        <taxon>Bacteria</taxon>
        <taxon>Pseudomonadati</taxon>
        <taxon>Pseudomonadota</taxon>
        <taxon>Gammaproteobacteria</taxon>
        <taxon>Moraxellales</taxon>
        <taxon>Moraxellaceae</taxon>
        <taxon>Agitococcus</taxon>
    </lineage>
</organism>
<evidence type="ECO:0000313" key="3">
    <source>
        <dbReference type="Proteomes" id="UP000244223"/>
    </source>
</evidence>
<dbReference type="GO" id="GO:0003677">
    <property type="term" value="F:DNA binding"/>
    <property type="evidence" value="ECO:0007669"/>
    <property type="project" value="InterPro"/>
</dbReference>
<protein>
    <submittedName>
        <fullName evidence="2">Helix-turn-helix protein</fullName>
    </submittedName>
</protein>
<sequence>MDSIGDRIREERERIGIKNQTEFGQMGGVERNAQSQYERNIRCPDAEYLRKIAAMGVDILYVVTGTRATHASVLSDDERRLLAIYRGLQHDDKMALSRIVSLIHQATV</sequence>
<feature type="domain" description="HTH cro/C1-type" evidence="1">
    <location>
        <begin position="7"/>
        <end position="62"/>
    </location>
</feature>
<dbReference type="CDD" id="cd00093">
    <property type="entry name" value="HTH_XRE"/>
    <property type="match status" value="1"/>
</dbReference>
<dbReference type="Gene3D" id="1.10.260.40">
    <property type="entry name" value="lambda repressor-like DNA-binding domains"/>
    <property type="match status" value="1"/>
</dbReference>
<name>A0A2T5J1D4_9GAMM</name>
<evidence type="ECO:0000313" key="2">
    <source>
        <dbReference type="EMBL" id="PTQ90254.1"/>
    </source>
</evidence>
<accession>A0A2T5J1D4</accession>
<proteinExistence type="predicted"/>